<keyword evidence="2" id="KW-0805">Transcription regulation</keyword>
<dbReference type="SMART" id="SM00354">
    <property type="entry name" value="HTH_LACI"/>
    <property type="match status" value="1"/>
</dbReference>
<dbReference type="PROSITE" id="PS50932">
    <property type="entry name" value="HTH_LACI_2"/>
    <property type="match status" value="1"/>
</dbReference>
<evidence type="ECO:0000256" key="2">
    <source>
        <dbReference type="ARBA" id="ARBA00023015"/>
    </source>
</evidence>
<dbReference type="KEGG" id="yag:AABB28_04750"/>
<reference evidence="6 7" key="1">
    <citation type="submission" date="2024-04" db="EMBL/GenBank/DDBJ databases">
        <title>Phylogenomic analyses of a clade within the roseobacter group suggest taxonomic reassignments of species of the genera Aestuariivita, Citreicella, Loktanella, Nautella, Pelagibaca, Ruegeria, Thalassobius, Thiobacimonas and Tropicibacter, and the proposal o.</title>
        <authorList>
            <person name="Jeon C.O."/>
        </authorList>
    </citation>
    <scope>NUCLEOTIDE SEQUENCE [LARGE SCALE GENOMIC DNA]</scope>
    <source>
        <strain evidence="6 7">G8-12</strain>
    </source>
</reference>
<evidence type="ECO:0000259" key="5">
    <source>
        <dbReference type="PROSITE" id="PS50932"/>
    </source>
</evidence>
<evidence type="ECO:0000313" key="7">
    <source>
        <dbReference type="Proteomes" id="UP001451782"/>
    </source>
</evidence>
<dbReference type="InterPro" id="IPR010982">
    <property type="entry name" value="Lambda_DNA-bd_dom_sf"/>
</dbReference>
<evidence type="ECO:0000256" key="1">
    <source>
        <dbReference type="ARBA" id="ARBA00022491"/>
    </source>
</evidence>
<sequence length="359" mass="39540">MFYDRDPWKEQSMKSRTSLKDVAREAGVSTATISRHLNGSLDLPEPTRMRIEAAVSKLRYHPNPHARRLSLGKSDTIALILPDIANPFFAKLAAAIEKAAERHSSMVLLHATFNKSDREMAALERAAQNQVDGVIFITNRAPEAKVARALNDFARAVILDEDVPGGKVPRVLCDNGLGGVLAGQHLRAAGHRHVAYFGGGADLHSTQTRLEGLRSGLAQNGEPAYEPTLFVGDHSPTSGRILAEEFLRNADQETAIFSGSDELTVGILEVFHERKIKVPDDFSLISFDDARSLHLFAPAITSVRQPVDQLGERAVEILFSDAWDQPDFKALTERMPVELVERSSVAMPANKKKRPEKQL</sequence>
<evidence type="ECO:0000256" key="4">
    <source>
        <dbReference type="ARBA" id="ARBA00023163"/>
    </source>
</evidence>
<dbReference type="AlphaFoldDB" id="A0AAN0MH23"/>
<dbReference type="InterPro" id="IPR000843">
    <property type="entry name" value="HTH_LacI"/>
</dbReference>
<dbReference type="Pfam" id="PF00356">
    <property type="entry name" value="LacI"/>
    <property type="match status" value="1"/>
</dbReference>
<dbReference type="PRINTS" id="PR00036">
    <property type="entry name" value="HTHLACI"/>
</dbReference>
<dbReference type="InterPro" id="IPR028082">
    <property type="entry name" value="Peripla_BP_I"/>
</dbReference>
<keyword evidence="3 6" id="KW-0238">DNA-binding</keyword>
<keyword evidence="4" id="KW-0804">Transcription</keyword>
<dbReference type="RefSeq" id="WP_342070957.1">
    <property type="nucleotide sequence ID" value="NZ_CP151762.1"/>
</dbReference>
<evidence type="ECO:0000313" key="6">
    <source>
        <dbReference type="EMBL" id="WZU64593.1"/>
    </source>
</evidence>
<keyword evidence="1" id="KW-0678">Repressor</keyword>
<feature type="domain" description="HTH lacI-type" evidence="5">
    <location>
        <begin position="17"/>
        <end position="71"/>
    </location>
</feature>
<dbReference type="PANTHER" id="PTHR30146:SF148">
    <property type="entry name" value="HTH-TYPE TRANSCRIPTIONAL REPRESSOR PURR-RELATED"/>
    <property type="match status" value="1"/>
</dbReference>
<organism evidence="6 7">
    <name type="scientific">Yoonia algicola</name>
    <dbReference type="NCBI Taxonomy" id="3137368"/>
    <lineage>
        <taxon>Bacteria</taxon>
        <taxon>Pseudomonadati</taxon>
        <taxon>Pseudomonadota</taxon>
        <taxon>Alphaproteobacteria</taxon>
        <taxon>Rhodobacterales</taxon>
        <taxon>Paracoccaceae</taxon>
        <taxon>Yoonia</taxon>
    </lineage>
</organism>
<dbReference type="InterPro" id="IPR046335">
    <property type="entry name" value="LacI/GalR-like_sensor"/>
</dbReference>
<evidence type="ECO:0000256" key="3">
    <source>
        <dbReference type="ARBA" id="ARBA00023125"/>
    </source>
</evidence>
<dbReference type="GO" id="GO:0000976">
    <property type="term" value="F:transcription cis-regulatory region binding"/>
    <property type="evidence" value="ECO:0007669"/>
    <property type="project" value="TreeGrafter"/>
</dbReference>
<dbReference type="PANTHER" id="PTHR30146">
    <property type="entry name" value="LACI-RELATED TRANSCRIPTIONAL REPRESSOR"/>
    <property type="match status" value="1"/>
</dbReference>
<dbReference type="Gene3D" id="3.40.50.2300">
    <property type="match status" value="2"/>
</dbReference>
<proteinExistence type="predicted"/>
<dbReference type="EMBL" id="CP151762">
    <property type="protein sequence ID" value="WZU64593.1"/>
    <property type="molecule type" value="Genomic_DNA"/>
</dbReference>
<dbReference type="GO" id="GO:0003700">
    <property type="term" value="F:DNA-binding transcription factor activity"/>
    <property type="evidence" value="ECO:0007669"/>
    <property type="project" value="TreeGrafter"/>
</dbReference>
<dbReference type="SUPFAM" id="SSF53822">
    <property type="entry name" value="Periplasmic binding protein-like I"/>
    <property type="match status" value="1"/>
</dbReference>
<name>A0AAN0MH23_9RHOB</name>
<dbReference type="Gene3D" id="1.10.260.40">
    <property type="entry name" value="lambda repressor-like DNA-binding domains"/>
    <property type="match status" value="1"/>
</dbReference>
<accession>A0AAN0MH23</accession>
<dbReference type="CDD" id="cd01392">
    <property type="entry name" value="HTH_LacI"/>
    <property type="match status" value="1"/>
</dbReference>
<gene>
    <name evidence="6" type="ORF">AABB28_04750</name>
</gene>
<dbReference type="SUPFAM" id="SSF47413">
    <property type="entry name" value="lambda repressor-like DNA-binding domains"/>
    <property type="match status" value="1"/>
</dbReference>
<protein>
    <submittedName>
        <fullName evidence="6">LacI family DNA-binding transcriptional regulator</fullName>
    </submittedName>
</protein>
<dbReference type="Proteomes" id="UP001451782">
    <property type="component" value="Chromosome"/>
</dbReference>
<dbReference type="CDD" id="cd06267">
    <property type="entry name" value="PBP1_LacI_sugar_binding-like"/>
    <property type="match status" value="1"/>
</dbReference>
<dbReference type="Pfam" id="PF13377">
    <property type="entry name" value="Peripla_BP_3"/>
    <property type="match status" value="1"/>
</dbReference>
<keyword evidence="7" id="KW-1185">Reference proteome</keyword>